<evidence type="ECO:0000256" key="1">
    <source>
        <dbReference type="SAM" id="MobiDB-lite"/>
    </source>
</evidence>
<feature type="compositionally biased region" description="Polar residues" evidence="1">
    <location>
        <begin position="10"/>
        <end position="38"/>
    </location>
</feature>
<dbReference type="Gene3D" id="3.30.420.580">
    <property type="match status" value="1"/>
</dbReference>
<protein>
    <submittedName>
        <fullName evidence="2">Uncharacterized protein</fullName>
    </submittedName>
</protein>
<dbReference type="OrthoDB" id="5572108at2759"/>
<reference evidence="2 3" key="1">
    <citation type="submission" date="2018-06" db="EMBL/GenBank/DDBJ databases">
        <title>Comparative genomics reveals the genomic features of Rhizophagus irregularis, R. cerebriforme, R. diaphanum and Gigaspora rosea, and their symbiotic lifestyle signature.</title>
        <authorList>
            <person name="Morin E."/>
            <person name="San Clemente H."/>
            <person name="Chen E.C.H."/>
            <person name="De La Providencia I."/>
            <person name="Hainaut M."/>
            <person name="Kuo A."/>
            <person name="Kohler A."/>
            <person name="Murat C."/>
            <person name="Tang N."/>
            <person name="Roy S."/>
            <person name="Loubradou J."/>
            <person name="Henrissat B."/>
            <person name="Grigoriev I.V."/>
            <person name="Corradi N."/>
            <person name="Roux C."/>
            <person name="Martin F.M."/>
        </authorList>
    </citation>
    <scope>NUCLEOTIDE SEQUENCE [LARGE SCALE GENOMIC DNA]</scope>
    <source>
        <strain evidence="2 3">DAOM 194757</strain>
    </source>
</reference>
<organism evidence="2 3">
    <name type="scientific">Gigaspora rosea</name>
    <dbReference type="NCBI Taxonomy" id="44941"/>
    <lineage>
        <taxon>Eukaryota</taxon>
        <taxon>Fungi</taxon>
        <taxon>Fungi incertae sedis</taxon>
        <taxon>Mucoromycota</taxon>
        <taxon>Glomeromycotina</taxon>
        <taxon>Glomeromycetes</taxon>
        <taxon>Diversisporales</taxon>
        <taxon>Gigasporaceae</taxon>
        <taxon>Gigaspora</taxon>
    </lineage>
</organism>
<sequence length="103" mass="11032">MAPVRLENSAAPTNGPSPISNTVPSLSRNQNSSSIDPSSTHLLDEAIIQSINVAATEESAKKFYGSILIVDGSALISGIHKMLENRIFLRTLPFTNKLEILGI</sequence>
<gene>
    <name evidence="2" type="ORF">C2G38_2233682</name>
</gene>
<dbReference type="STRING" id="44941.A0A397TR55"/>
<dbReference type="EMBL" id="QKWP01003895">
    <property type="protein sequence ID" value="RIB00605.1"/>
    <property type="molecule type" value="Genomic_DNA"/>
</dbReference>
<dbReference type="Proteomes" id="UP000266673">
    <property type="component" value="Unassembled WGS sequence"/>
</dbReference>
<evidence type="ECO:0000313" key="2">
    <source>
        <dbReference type="EMBL" id="RIB00605.1"/>
    </source>
</evidence>
<accession>A0A397TR55</accession>
<comment type="caution">
    <text evidence="2">The sequence shown here is derived from an EMBL/GenBank/DDBJ whole genome shotgun (WGS) entry which is preliminary data.</text>
</comment>
<proteinExistence type="predicted"/>
<feature type="region of interest" description="Disordered" evidence="1">
    <location>
        <begin position="1"/>
        <end position="38"/>
    </location>
</feature>
<evidence type="ECO:0000313" key="3">
    <source>
        <dbReference type="Proteomes" id="UP000266673"/>
    </source>
</evidence>
<name>A0A397TR55_9GLOM</name>
<dbReference type="AlphaFoldDB" id="A0A397TR55"/>
<keyword evidence="3" id="KW-1185">Reference proteome</keyword>